<feature type="repeat" description="PPR" evidence="1">
    <location>
        <begin position="816"/>
        <end position="850"/>
    </location>
</feature>
<feature type="repeat" description="PPR" evidence="1">
    <location>
        <begin position="603"/>
        <end position="637"/>
    </location>
</feature>
<feature type="repeat" description="PPR" evidence="1">
    <location>
        <begin position="568"/>
        <end position="602"/>
    </location>
</feature>
<feature type="repeat" description="PPR" evidence="1">
    <location>
        <begin position="471"/>
        <end position="505"/>
    </location>
</feature>
<feature type="repeat" description="PPR" evidence="1">
    <location>
        <begin position="436"/>
        <end position="470"/>
    </location>
</feature>
<accession>A0A397T5C8</accession>
<evidence type="ECO:0008006" key="4">
    <source>
        <dbReference type="Google" id="ProtNLM"/>
    </source>
</evidence>
<dbReference type="Proteomes" id="UP000265703">
    <property type="component" value="Unassembled WGS sequence"/>
</dbReference>
<evidence type="ECO:0000313" key="2">
    <source>
        <dbReference type="EMBL" id="RIA93478.1"/>
    </source>
</evidence>
<dbReference type="GO" id="GO:0003729">
    <property type="term" value="F:mRNA binding"/>
    <property type="evidence" value="ECO:0007669"/>
    <property type="project" value="TreeGrafter"/>
</dbReference>
<keyword evidence="3" id="KW-1185">Reference proteome</keyword>
<dbReference type="InterPro" id="IPR011990">
    <property type="entry name" value="TPR-like_helical_dom_sf"/>
</dbReference>
<feature type="repeat" description="PPR" evidence="1">
    <location>
        <begin position="401"/>
        <end position="435"/>
    </location>
</feature>
<sequence length="1101" mass="127909">MFKQIFNRPNKTILSSNFRTSKNYFFTKFSNRSDSYLFRNVIDKNFINNQNLFLFSKSQIGNNALSRKKQHTIEIIRFQSTIVNQQQQLETNSLIIIDQNKEILLLKGQNQSKMNDDSNNVLNSNHKIFEKSNVIANEPSNLLNEKEILDETKKNNTEKNMLDNNQQVLEKSMSFSNEDVYLESNDSLGYNKDARKDDDISTKIDIPTSKVLEKSISLSNENVNLKSIDSLGYDKDARQDDGVIPIPQFFLNEIVSLESSDSLGFNKDPRQDDGVAAKTEILTSNAKELYHPIIQTEGRDIDDIWNDYKNLTKEQFKTMTVKDFNNIIGAFRRFLKDSSVSDKSLVYGKILSIFEDLEGKAKLTPDVSTYNIFMSTALNLGDLSNLYSLFKVMKNRGIQPNTVSYNIMMSAFAKSGLRRNTYALHKEMVDLGIKRNKISYTILLSACAKDRHILDALQYYRMMSEEGIKPDVQIYNALLNVLINDADGNQIIKTYEEMKTQGIKPTVLTYNSLIRAMILRGEKEQAEKFYKEMESEGIHPNVLILDSMGITGFEAIQKLQDSNGKNLNLLDYNTLLRGCFRKSKYDDAFKIFNIMQENEVNPSLATYTILVGAYLQNNEIEKAMELFNKLKSDNVAPDSQIYTFMIDSLLKQKNVNETFNLLLEIKNLNDKIRFKKEEVVLLLDSASKLEDSKVVEKIFRTISDTESQLSNAAFERILWRVAQDENHKEKIGYYLKYMKKYNIPIRNTTYGAIIEGFIQKEDSKNTTDWYKRMIDDRFIPTGKTIFKTVQFLSKKNNIYSVLNYWNDFYYYGIRPGKEDFNFIIDYCCKNGKSNIVSEVFYQCRKMGFVPTNGNLLKIMQFYFKKSKVMKVVEYWDLFYVLKIQPRLDTINFMVDFCCTLKDKKLRSQILSQCNDVGYDAFSLYRLKISNKGIDEINSLLHEIGNTCNDSSETTSYEKNLEVIENWINSREKDYNALLNINKKLNLSEIDRLRRVLNIEERSIREREKLANFLQKNKSRLDPTAQKNLQSWTPYKKFEKSRRLSSDSKDAKDTNIEEINIENVESADILSDQDHDESLVESIIESTFRNVFEQNVEEEIKE</sequence>
<dbReference type="PANTHER" id="PTHR47938">
    <property type="entry name" value="RESPIRATORY COMPLEX I CHAPERONE (CIA84), PUTATIVE (AFU_ORTHOLOGUE AFUA_2G06020)-RELATED"/>
    <property type="match status" value="1"/>
</dbReference>
<protein>
    <recommendedName>
        <fullName evidence="4">Pentacotripeptide-repeat region of PRORP domain-containing protein</fullName>
    </recommendedName>
</protein>
<dbReference type="AlphaFoldDB" id="A0A397T5C8"/>
<dbReference type="Pfam" id="PF13041">
    <property type="entry name" value="PPR_2"/>
    <property type="match status" value="3"/>
</dbReference>
<feature type="repeat" description="PPR" evidence="1">
    <location>
        <begin position="366"/>
        <end position="400"/>
    </location>
</feature>
<dbReference type="EMBL" id="QKYT01000103">
    <property type="protein sequence ID" value="RIA93478.1"/>
    <property type="molecule type" value="Genomic_DNA"/>
</dbReference>
<organism evidence="2 3">
    <name type="scientific">Glomus cerebriforme</name>
    <dbReference type="NCBI Taxonomy" id="658196"/>
    <lineage>
        <taxon>Eukaryota</taxon>
        <taxon>Fungi</taxon>
        <taxon>Fungi incertae sedis</taxon>
        <taxon>Mucoromycota</taxon>
        <taxon>Glomeromycotina</taxon>
        <taxon>Glomeromycetes</taxon>
        <taxon>Glomerales</taxon>
        <taxon>Glomeraceae</taxon>
        <taxon>Glomus</taxon>
    </lineage>
</organism>
<dbReference type="PANTHER" id="PTHR47938:SF35">
    <property type="entry name" value="PENTATRICOPEPTIDE REPEAT-CONTAINING PROTEIN 4, MITOCHONDRIAL-RELATED"/>
    <property type="match status" value="1"/>
</dbReference>
<dbReference type="STRING" id="658196.A0A397T5C8"/>
<dbReference type="PROSITE" id="PS51375">
    <property type="entry name" value="PPR"/>
    <property type="match status" value="8"/>
</dbReference>
<feature type="repeat" description="PPR" evidence="1">
    <location>
        <begin position="506"/>
        <end position="540"/>
    </location>
</feature>
<name>A0A397T5C8_9GLOM</name>
<gene>
    <name evidence="2" type="ORF">C1645_819331</name>
</gene>
<dbReference type="InterPro" id="IPR002885">
    <property type="entry name" value="PPR_rpt"/>
</dbReference>
<dbReference type="Gene3D" id="1.25.40.10">
    <property type="entry name" value="Tetratricopeptide repeat domain"/>
    <property type="match status" value="4"/>
</dbReference>
<dbReference type="Pfam" id="PF01535">
    <property type="entry name" value="PPR"/>
    <property type="match status" value="2"/>
</dbReference>
<evidence type="ECO:0000256" key="1">
    <source>
        <dbReference type="PROSITE-ProRule" id="PRU00708"/>
    </source>
</evidence>
<proteinExistence type="predicted"/>
<evidence type="ECO:0000313" key="3">
    <source>
        <dbReference type="Proteomes" id="UP000265703"/>
    </source>
</evidence>
<reference evidence="2 3" key="1">
    <citation type="submission" date="2018-06" db="EMBL/GenBank/DDBJ databases">
        <title>Comparative genomics reveals the genomic features of Rhizophagus irregularis, R. cerebriforme, R. diaphanum and Gigaspora rosea, and their symbiotic lifestyle signature.</title>
        <authorList>
            <person name="Morin E."/>
            <person name="San Clemente H."/>
            <person name="Chen E.C.H."/>
            <person name="De La Providencia I."/>
            <person name="Hainaut M."/>
            <person name="Kuo A."/>
            <person name="Kohler A."/>
            <person name="Murat C."/>
            <person name="Tang N."/>
            <person name="Roy S."/>
            <person name="Loubradou J."/>
            <person name="Henrissat B."/>
            <person name="Grigoriev I.V."/>
            <person name="Corradi N."/>
            <person name="Roux C."/>
            <person name="Martin F.M."/>
        </authorList>
    </citation>
    <scope>NUCLEOTIDE SEQUENCE [LARGE SCALE GENOMIC DNA]</scope>
    <source>
        <strain evidence="2 3">DAOM 227022</strain>
    </source>
</reference>
<dbReference type="NCBIfam" id="TIGR00756">
    <property type="entry name" value="PPR"/>
    <property type="match status" value="6"/>
</dbReference>
<dbReference type="OrthoDB" id="407658at2759"/>
<comment type="caution">
    <text evidence="2">The sequence shown here is derived from an EMBL/GenBank/DDBJ whole genome shotgun (WGS) entry which is preliminary data.</text>
</comment>